<dbReference type="AlphaFoldDB" id="A0A8D8MDZ9"/>
<proteinExistence type="predicted"/>
<organism evidence="1">
    <name type="scientific">Cacopsylla melanoneura</name>
    <dbReference type="NCBI Taxonomy" id="428564"/>
    <lineage>
        <taxon>Eukaryota</taxon>
        <taxon>Metazoa</taxon>
        <taxon>Ecdysozoa</taxon>
        <taxon>Arthropoda</taxon>
        <taxon>Hexapoda</taxon>
        <taxon>Insecta</taxon>
        <taxon>Pterygota</taxon>
        <taxon>Neoptera</taxon>
        <taxon>Paraneoptera</taxon>
        <taxon>Hemiptera</taxon>
        <taxon>Sternorrhyncha</taxon>
        <taxon>Psylloidea</taxon>
        <taxon>Psyllidae</taxon>
        <taxon>Psyllinae</taxon>
        <taxon>Cacopsylla</taxon>
    </lineage>
</organism>
<reference evidence="1" key="1">
    <citation type="submission" date="2021-05" db="EMBL/GenBank/DDBJ databases">
        <authorList>
            <person name="Alioto T."/>
            <person name="Alioto T."/>
            <person name="Gomez Garrido J."/>
        </authorList>
    </citation>
    <scope>NUCLEOTIDE SEQUENCE</scope>
</reference>
<protein>
    <submittedName>
        <fullName evidence="1">Uncharacterized protein</fullName>
    </submittedName>
</protein>
<accession>A0A8D8MDZ9</accession>
<name>A0A8D8MDZ9_9HEMI</name>
<evidence type="ECO:0000313" key="1">
    <source>
        <dbReference type="EMBL" id="CAG6622442.1"/>
    </source>
</evidence>
<sequence length="107" mass="12555">MGTYTMKKIFMTVHRRDIRALITVESYLLSEIWTNLEFCTVIKFLDSYVLLHQVIILGLKHHDIMMFWIQKSDILYLSNVKLCKTFKFPTCISCGNPSLVQGNSYKE</sequence>
<dbReference type="EMBL" id="HBUF01052578">
    <property type="protein sequence ID" value="CAG6622442.1"/>
    <property type="molecule type" value="Transcribed_RNA"/>
</dbReference>